<accession>A0ABS8ZF03</accession>
<protein>
    <submittedName>
        <fullName evidence="2">Uncharacterized protein</fullName>
    </submittedName>
</protein>
<organism evidence="2 3">
    <name type="scientific">Kibdelosporangium philippinense</name>
    <dbReference type="NCBI Taxonomy" id="211113"/>
    <lineage>
        <taxon>Bacteria</taxon>
        <taxon>Bacillati</taxon>
        <taxon>Actinomycetota</taxon>
        <taxon>Actinomycetes</taxon>
        <taxon>Pseudonocardiales</taxon>
        <taxon>Pseudonocardiaceae</taxon>
        <taxon>Kibdelosporangium</taxon>
    </lineage>
</organism>
<keyword evidence="3" id="KW-1185">Reference proteome</keyword>
<reference evidence="2 3" key="1">
    <citation type="submission" date="2021-12" db="EMBL/GenBank/DDBJ databases">
        <title>Genome sequence of Kibdelosporangium philippinense ATCC 49844.</title>
        <authorList>
            <person name="Fedorov E.A."/>
            <person name="Omeragic M."/>
            <person name="Shalygina K.F."/>
            <person name="Maclea K.S."/>
        </authorList>
    </citation>
    <scope>NUCLEOTIDE SEQUENCE [LARGE SCALE GENOMIC DNA]</scope>
    <source>
        <strain evidence="2 3">ATCC 49844</strain>
    </source>
</reference>
<dbReference type="EMBL" id="JAJVCN010000002">
    <property type="protein sequence ID" value="MCE7006376.1"/>
    <property type="molecule type" value="Genomic_DNA"/>
</dbReference>
<evidence type="ECO:0000313" key="3">
    <source>
        <dbReference type="Proteomes" id="UP001521150"/>
    </source>
</evidence>
<gene>
    <name evidence="2" type="ORF">LWC34_26595</name>
</gene>
<dbReference type="Gene3D" id="3.90.176.10">
    <property type="entry name" value="Toxin ADP-ribosyltransferase, Chain A, domain 1"/>
    <property type="match status" value="1"/>
</dbReference>
<name>A0ABS8ZF03_9PSEU</name>
<sequence length="853" mass="91402">MPLLTRHTDSSDADLAKHVVGNALVIYPAGRMTRETQELALAVAADEEHDLVVVDLPAGSPITMWEAVATALPRRGRGVRLVIGGRSRETTALAGHWLAQRLGRTVLAPDGPVIRGAGGSLFVHAGQSSGWVRFHPGRPPRWEAKRFPRPSWDSTVMSENFPTSARGIAEPLPGGVWIRPAGDDPLLQHNRMQIIEAMPCQQDVIGVVLGSPGGIPLNMDDIVRFWRELPDGTKAKLRFIHYGPMSIPRGAVLGQMIADVLKHEIVCYTGMPTGVAAEPDIRTVVGDGTFGWYSFARELAYRPAKDGEEAPAPRIISHRLPVAGAQEVAPEVYWYSIDAVVEVVQSGLLLRPPTPTPHTDAIRAIPLDPGTHNLTYDAVDDRDLERMRYLAEDLQQRLDKTTRLVSRIVHAVESIGAQSAVRPVGIAQQQIEPSTTVDWFAGELEQEATAEPVGGIGYEAEVTSVLWPSPRPRRPAIPAATAAPIRLESSPTPGPASMGPASTGAGSMAPQLPDLPAVAAVAAPDGPLDSAAVSAATGSTVEEVPVESLELSVPAVVSVELPDLPVEQAGSEIQETSAPAKERADARIQPVPEPEASALLAKRGIDDERAWLRRTLASEFGTMSTAVARVLSQHPGFQGALSRSSAQVLTDAVAVQLYLSGHGEDVDRALRTGAVGPHVPFARCVVAGLSRLPSHRGPAVFTTSPSEQELDLYRNRKLITEWGFLHALVGPCAEQQGTTDVLVWSMTARRTKLLEASENGVADRVLFVPGTSFKVLEITEADESGRGRVLLRELTAVEIDEDGRVDQNRVSLDELALNSLHRQVDKWAGTGPVTRVGPAAAHRFGALPGLLVD</sequence>
<dbReference type="RefSeq" id="WP_233727862.1">
    <property type="nucleotide sequence ID" value="NZ_JAJVCN010000002.1"/>
</dbReference>
<proteinExistence type="predicted"/>
<comment type="caution">
    <text evidence="2">The sequence shown here is derived from an EMBL/GenBank/DDBJ whole genome shotgun (WGS) entry which is preliminary data.</text>
</comment>
<evidence type="ECO:0000256" key="1">
    <source>
        <dbReference type="SAM" id="MobiDB-lite"/>
    </source>
</evidence>
<evidence type="ECO:0000313" key="2">
    <source>
        <dbReference type="EMBL" id="MCE7006376.1"/>
    </source>
</evidence>
<feature type="region of interest" description="Disordered" evidence="1">
    <location>
        <begin position="482"/>
        <end position="506"/>
    </location>
</feature>
<dbReference type="Proteomes" id="UP001521150">
    <property type="component" value="Unassembled WGS sequence"/>
</dbReference>